<accession>A0ABP0TDM2</accession>
<dbReference type="Pfam" id="PF10198">
    <property type="entry name" value="Ada3"/>
    <property type="match status" value="1"/>
</dbReference>
<feature type="compositionally biased region" description="Basic and acidic residues" evidence="1">
    <location>
        <begin position="368"/>
        <end position="386"/>
    </location>
</feature>
<protein>
    <submittedName>
        <fullName evidence="2">Uncharacterized protein</fullName>
    </submittedName>
</protein>
<organism evidence="2 3">
    <name type="scientific">Sphagnum troendelagicum</name>
    <dbReference type="NCBI Taxonomy" id="128251"/>
    <lineage>
        <taxon>Eukaryota</taxon>
        <taxon>Viridiplantae</taxon>
        <taxon>Streptophyta</taxon>
        <taxon>Embryophyta</taxon>
        <taxon>Bryophyta</taxon>
        <taxon>Sphagnophytina</taxon>
        <taxon>Sphagnopsida</taxon>
        <taxon>Sphagnales</taxon>
        <taxon>Sphagnaceae</taxon>
        <taxon>Sphagnum</taxon>
    </lineage>
</organism>
<feature type="compositionally biased region" description="Polar residues" evidence="1">
    <location>
        <begin position="623"/>
        <end position="641"/>
    </location>
</feature>
<feature type="region of interest" description="Disordered" evidence="1">
    <location>
        <begin position="690"/>
        <end position="734"/>
    </location>
</feature>
<feature type="region of interest" description="Disordered" evidence="1">
    <location>
        <begin position="1173"/>
        <end position="1205"/>
    </location>
</feature>
<feature type="compositionally biased region" description="Basic and acidic residues" evidence="1">
    <location>
        <begin position="603"/>
        <end position="615"/>
    </location>
</feature>
<feature type="compositionally biased region" description="Basic and acidic residues" evidence="1">
    <location>
        <begin position="1177"/>
        <end position="1190"/>
    </location>
</feature>
<feature type="compositionally biased region" description="Polar residues" evidence="1">
    <location>
        <begin position="230"/>
        <end position="240"/>
    </location>
</feature>
<gene>
    <name evidence="2" type="ORF">CSSPTR1EN2_LOCUS2288</name>
</gene>
<feature type="region of interest" description="Disordered" evidence="1">
    <location>
        <begin position="349"/>
        <end position="386"/>
    </location>
</feature>
<evidence type="ECO:0000313" key="2">
    <source>
        <dbReference type="EMBL" id="CAK9193962.1"/>
    </source>
</evidence>
<feature type="region of interest" description="Disordered" evidence="1">
    <location>
        <begin position="432"/>
        <end position="569"/>
    </location>
</feature>
<reference evidence="2" key="1">
    <citation type="submission" date="2024-02" db="EMBL/GenBank/DDBJ databases">
        <authorList>
            <consortium name="ELIXIR-Norway"/>
            <consortium name="Elixir Norway"/>
        </authorList>
    </citation>
    <scope>NUCLEOTIDE SEQUENCE</scope>
</reference>
<feature type="region of interest" description="Disordered" evidence="1">
    <location>
        <begin position="881"/>
        <end position="902"/>
    </location>
</feature>
<feature type="compositionally biased region" description="Low complexity" evidence="1">
    <location>
        <begin position="183"/>
        <end position="194"/>
    </location>
</feature>
<feature type="compositionally biased region" description="Polar residues" evidence="1">
    <location>
        <begin position="883"/>
        <end position="898"/>
    </location>
</feature>
<feature type="compositionally biased region" description="Basic and acidic residues" evidence="1">
    <location>
        <begin position="1235"/>
        <end position="1244"/>
    </location>
</feature>
<evidence type="ECO:0000313" key="3">
    <source>
        <dbReference type="Proteomes" id="UP001497512"/>
    </source>
</evidence>
<keyword evidence="3" id="KW-1185">Reference proteome</keyword>
<dbReference type="Proteomes" id="UP001497512">
    <property type="component" value="Chromosome 10"/>
</dbReference>
<dbReference type="EMBL" id="OZ019902">
    <property type="protein sequence ID" value="CAK9193962.1"/>
    <property type="molecule type" value="Genomic_DNA"/>
</dbReference>
<feature type="region of interest" description="Disordered" evidence="1">
    <location>
        <begin position="584"/>
        <end position="676"/>
    </location>
</feature>
<dbReference type="InterPro" id="IPR019340">
    <property type="entry name" value="Histone_AcTrfase_su3"/>
</dbReference>
<dbReference type="PANTHER" id="PTHR31115">
    <property type="entry name" value="OS05G0107300 PROTEIN"/>
    <property type="match status" value="1"/>
</dbReference>
<feature type="region of interest" description="Disordered" evidence="1">
    <location>
        <begin position="147"/>
        <end position="334"/>
    </location>
</feature>
<proteinExistence type="predicted"/>
<dbReference type="PANTHER" id="PTHR31115:SF3">
    <property type="entry name" value="EXPRESSED PROTEIN"/>
    <property type="match status" value="1"/>
</dbReference>
<feature type="region of interest" description="Disordered" evidence="1">
    <location>
        <begin position="783"/>
        <end position="833"/>
    </location>
</feature>
<feature type="compositionally biased region" description="Basic and acidic residues" evidence="1">
    <location>
        <begin position="317"/>
        <end position="326"/>
    </location>
</feature>
<feature type="compositionally biased region" description="Gly residues" evidence="1">
    <location>
        <begin position="531"/>
        <end position="546"/>
    </location>
</feature>
<feature type="compositionally biased region" description="Polar residues" evidence="1">
    <location>
        <begin position="446"/>
        <end position="457"/>
    </location>
</feature>
<feature type="compositionally biased region" description="Low complexity" evidence="1">
    <location>
        <begin position="432"/>
        <end position="445"/>
    </location>
</feature>
<evidence type="ECO:0000256" key="1">
    <source>
        <dbReference type="SAM" id="MobiDB-lite"/>
    </source>
</evidence>
<feature type="region of interest" description="Disordered" evidence="1">
    <location>
        <begin position="1"/>
        <end position="21"/>
    </location>
</feature>
<feature type="compositionally biased region" description="Basic and acidic residues" evidence="1">
    <location>
        <begin position="710"/>
        <end position="727"/>
    </location>
</feature>
<feature type="region of interest" description="Disordered" evidence="1">
    <location>
        <begin position="1221"/>
        <end position="1275"/>
    </location>
</feature>
<feature type="region of interest" description="Disordered" evidence="1">
    <location>
        <begin position="935"/>
        <end position="954"/>
    </location>
</feature>
<name>A0ABP0TDM2_9BRYO</name>
<sequence length="1399" mass="151004">MAATHRLETTTSNSIDGSAFTGLSGHRSFSSTLEKSVSIRDGPSEGRVMVLGGGKPSVASQNGEVQPTTQVLLDTLSIDLKPHHLDLRRVINAATGALTDDPQSRPLKACGFEELKRLRQCLLENEKQARLRVKQLSDAMAKLNKVQNMLQSRKRSRPEPSTQERASLAVATGRMTTASHAKVSSSTVSNHVSTADISGASRAGDKNKSANPSKRIRTSMADVRLEGRPSNLSVQRPSSLQERERDMSRPSSSLALPVEEKERMPPGTNQVGEKVKLKGRRSSVKSEVSPAAVANGMSDGDRDHKWSAQHRLSLDSSRSRPSEGHGYRSGPVHGITSIHKAEVSAQANGLNMRGPNKGDSDGVISVGERGDRSAFSERERTTPKNEVRCVSHSMICSNLLPDVYLLMILTFLICRASPREEAHPASLPIVTKAKSARAPRSSSVSGTNPSGHLSRTSPLLEASERPSVATPPTKAQLLPGPSQRKRPAPSRSSSPPVAQWGSQRPQKPRQARRANLNPPVGILIPSRDDGNGAGESGTGRQEGSGSGSTPTGPRPTTPVAIGASSLERRVNVSSTQSLLQVKVRAEPHSVSVGLSESDDSDKDGEKAKDKNKKVVPELGETKMVNSSQKTGSVFSSTNKSHVTLKEEGSQGDGVRRQGRTGRGSATPRVVTPVIAAPPETCDVVPANAKQLRSARGTSDVKPNRPGRPPLKKDAVDRKPATRRRESSGELDDDREELVRAIQSAVTFSVDVSPVGFWKQVEPYFAYVTSTDMDYLRQQFEMMRSSETPPMSPSPDMGANKSLGTVNGSSGSDGGSGARKPQGDETGCTTSGRGGCNGGFPDKFFSLSQRLMSAFITVEDTDEGDALRTSDETFQNESFREIQLQDSESALHPGSQSGSERMDFDGGESDADFGRLDSECWAQGVRERGHSEVFAVSNGPAHNRTGLLPGKGDDPGEGDNILANPEGEYCADRANNELPSSKDYHQGTGKASELAAWEMQYHQMSLDDRLSLELQSIGLLPQQLPDLPLREDDEICEELRKLQCELKQQVLFISLLSDSIASVYLHDGGRECLAMDRLVEKAYKRRMNSRGPKGAPVKGARTAAMGFAKRVISKVRSFEAGHSCIVDSTLRDLLFCISRKISEASIDKAQEVVSIDTPVLLSGDSPALIPATGALRAGQEKVEKESVEDKSSPGAHTKRITTKDEAWPIRAKKREVFLEDVSGRGINNCPGGTKGRRSERERDGKGASGRDGNTLHANESSRLGNVKGERKTKMKPRQKIRPLLKNVNVLAKSLTEQQGSKDRTSGQIPTPKLVSFGEESISMMPVPEELGLEINVDGIVDLSQLPLPGMDEMTVPDMGPQVQDDMGSWFDFDDATQPTDELVMGLDVPMDDLSDLGMMM</sequence>